<evidence type="ECO:0000313" key="1">
    <source>
        <dbReference type="EMBL" id="MCD7472360.1"/>
    </source>
</evidence>
<evidence type="ECO:0000313" key="2">
    <source>
        <dbReference type="Proteomes" id="UP000823775"/>
    </source>
</evidence>
<dbReference type="EMBL" id="JACEIK010001819">
    <property type="protein sequence ID" value="MCD7472360.1"/>
    <property type="molecule type" value="Genomic_DNA"/>
</dbReference>
<accession>A0ABS8TNY9</accession>
<reference evidence="1 2" key="1">
    <citation type="journal article" date="2021" name="BMC Genomics">
        <title>Datura genome reveals duplications of psychoactive alkaloid biosynthetic genes and high mutation rate following tissue culture.</title>
        <authorList>
            <person name="Rajewski A."/>
            <person name="Carter-House D."/>
            <person name="Stajich J."/>
            <person name="Litt A."/>
        </authorList>
    </citation>
    <scope>NUCLEOTIDE SEQUENCE [LARGE SCALE GENOMIC DNA]</scope>
    <source>
        <strain evidence="1">AR-01</strain>
    </source>
</reference>
<sequence length="58" mass="6522">MVTMAGAGYGSVARQFFRRWGDGDGGLAAGFVEVRLLGELKRKRGEEVEREMSCRKLW</sequence>
<protein>
    <submittedName>
        <fullName evidence="1">Uncharacterized protein</fullName>
    </submittedName>
</protein>
<proteinExistence type="predicted"/>
<keyword evidence="2" id="KW-1185">Reference proteome</keyword>
<organism evidence="1 2">
    <name type="scientific">Datura stramonium</name>
    <name type="common">Jimsonweed</name>
    <name type="synonym">Common thornapple</name>
    <dbReference type="NCBI Taxonomy" id="4076"/>
    <lineage>
        <taxon>Eukaryota</taxon>
        <taxon>Viridiplantae</taxon>
        <taxon>Streptophyta</taxon>
        <taxon>Embryophyta</taxon>
        <taxon>Tracheophyta</taxon>
        <taxon>Spermatophyta</taxon>
        <taxon>Magnoliopsida</taxon>
        <taxon>eudicotyledons</taxon>
        <taxon>Gunneridae</taxon>
        <taxon>Pentapetalae</taxon>
        <taxon>asterids</taxon>
        <taxon>lamiids</taxon>
        <taxon>Solanales</taxon>
        <taxon>Solanaceae</taxon>
        <taxon>Solanoideae</taxon>
        <taxon>Datureae</taxon>
        <taxon>Datura</taxon>
    </lineage>
</organism>
<name>A0ABS8TNY9_DATST</name>
<gene>
    <name evidence="1" type="ORF">HAX54_013518</name>
</gene>
<feature type="non-terminal residue" evidence="1">
    <location>
        <position position="58"/>
    </location>
</feature>
<dbReference type="Proteomes" id="UP000823775">
    <property type="component" value="Unassembled WGS sequence"/>
</dbReference>
<comment type="caution">
    <text evidence="1">The sequence shown here is derived from an EMBL/GenBank/DDBJ whole genome shotgun (WGS) entry which is preliminary data.</text>
</comment>